<dbReference type="PaxDb" id="4565-Traes_5BL_BB2E2BA03.1"/>
<dbReference type="EnsemblPlants" id="TraesCS5B02G345400.1">
    <property type="protein sequence ID" value="TraesCS5B02G345400.1"/>
    <property type="gene ID" value="TraesCS5B02G345400"/>
</dbReference>
<keyword evidence="1" id="KW-0472">Membrane</keyword>
<dbReference type="Proteomes" id="UP000019116">
    <property type="component" value="Chromosome 5B"/>
</dbReference>
<feature type="transmembrane region" description="Helical" evidence="1">
    <location>
        <begin position="146"/>
        <end position="166"/>
    </location>
</feature>
<feature type="transmembrane region" description="Helical" evidence="1">
    <location>
        <begin position="87"/>
        <end position="110"/>
    </location>
</feature>
<protein>
    <submittedName>
        <fullName evidence="2">Uncharacterized protein</fullName>
    </submittedName>
</protein>
<dbReference type="RefSeq" id="XP_044390007.1">
    <property type="nucleotide sequence ID" value="XM_044534072.1"/>
</dbReference>
<dbReference type="Gramene" id="TraesJUL5B03G02965670.1">
    <property type="protein sequence ID" value="TraesJUL5B03G02965670.1"/>
    <property type="gene ID" value="TraesJUL5B03G02965670"/>
</dbReference>
<dbReference type="AlphaFoldDB" id="A0A3B6LQF7"/>
<sequence>MATHSPVEVNPSNVVAISVENLKKALDKKDPFDRLTNRDKAFIDCAKIFTVVCAGGINMLNVFATTMSYNHTIKEFKRMRPVMQQVFLALTIAMLPYTLCVAGFSHAVVYKTAWINWLALCMLVELCYTGVLCFLCGYFLTDTDLGTVLAISILVTVLLLFFYFWLFRRPDLKHCGPKEVVADAEGGQ</sequence>
<organism evidence="2">
    <name type="scientific">Triticum aestivum</name>
    <name type="common">Wheat</name>
    <dbReference type="NCBI Taxonomy" id="4565"/>
    <lineage>
        <taxon>Eukaryota</taxon>
        <taxon>Viridiplantae</taxon>
        <taxon>Streptophyta</taxon>
        <taxon>Embryophyta</taxon>
        <taxon>Tracheophyta</taxon>
        <taxon>Spermatophyta</taxon>
        <taxon>Magnoliopsida</taxon>
        <taxon>Liliopsida</taxon>
        <taxon>Poales</taxon>
        <taxon>Poaceae</taxon>
        <taxon>BOP clade</taxon>
        <taxon>Pooideae</taxon>
        <taxon>Triticodae</taxon>
        <taxon>Triticeae</taxon>
        <taxon>Triticinae</taxon>
        <taxon>Triticum</taxon>
    </lineage>
</organism>
<evidence type="ECO:0000256" key="1">
    <source>
        <dbReference type="SAM" id="Phobius"/>
    </source>
</evidence>
<accession>A0A3B6LQF7</accession>
<dbReference type="KEGG" id="taes:123112967"/>
<keyword evidence="3" id="KW-1185">Reference proteome</keyword>
<gene>
    <name evidence="2" type="primary">LOC123112967</name>
</gene>
<dbReference type="Gramene" id="TraesCAD_scaffold_055919_01G000100.1">
    <property type="protein sequence ID" value="TraesCAD_scaffold_055919_01G000100.1"/>
    <property type="gene ID" value="TraesCAD_scaffold_055919_01G000100"/>
</dbReference>
<evidence type="ECO:0000313" key="3">
    <source>
        <dbReference type="Proteomes" id="UP000019116"/>
    </source>
</evidence>
<dbReference type="Gramene" id="TraesLDM5B03G02947800.1">
    <property type="protein sequence ID" value="TraesLDM5B03G02947800.1"/>
    <property type="gene ID" value="TraesLDM5B03G02947800"/>
</dbReference>
<dbReference type="Gramene" id="TraesCS5B02G345400.1">
    <property type="protein sequence ID" value="TraesCS5B02G345400.1"/>
    <property type="gene ID" value="TraesCS5B02G345400"/>
</dbReference>
<name>A0A3B6LQF7_WHEAT</name>
<dbReference type="GeneID" id="123112967"/>
<reference evidence="2" key="2">
    <citation type="submission" date="2018-10" db="UniProtKB">
        <authorList>
            <consortium name="EnsemblPlants"/>
        </authorList>
    </citation>
    <scope>IDENTIFICATION</scope>
</reference>
<proteinExistence type="predicted"/>
<reference evidence="2" key="1">
    <citation type="submission" date="2018-08" db="EMBL/GenBank/DDBJ databases">
        <authorList>
            <person name="Rossello M."/>
        </authorList>
    </citation>
    <scope>NUCLEOTIDE SEQUENCE [LARGE SCALE GENOMIC DNA]</scope>
    <source>
        <strain evidence="2">cv. Chinese Spring</strain>
    </source>
</reference>
<dbReference type="Gramene" id="TraesNOR5B03G02972340.1">
    <property type="protein sequence ID" value="TraesNOR5B03G02972340.1"/>
    <property type="gene ID" value="TraesNOR5B03G02972340"/>
</dbReference>
<keyword evidence="1" id="KW-0812">Transmembrane</keyword>
<dbReference type="Gramene" id="TraesCS5B03G0867800.1">
    <property type="protein sequence ID" value="TraesCS5B03G0867800.1.CDS"/>
    <property type="gene ID" value="TraesCS5B03G0867800"/>
</dbReference>
<evidence type="ECO:0000313" key="2">
    <source>
        <dbReference type="EnsemblPlants" id="TraesCS5B02G345400.1"/>
    </source>
</evidence>
<keyword evidence="1" id="KW-1133">Transmembrane helix</keyword>
<feature type="transmembrane region" description="Helical" evidence="1">
    <location>
        <begin position="117"/>
        <end position="140"/>
    </location>
</feature>
<feature type="transmembrane region" description="Helical" evidence="1">
    <location>
        <begin position="48"/>
        <end position="67"/>
    </location>
</feature>